<dbReference type="EMBL" id="ACCG02000012">
    <property type="protein sequence ID" value="EFE88461.1"/>
    <property type="molecule type" value="Genomic_DNA"/>
</dbReference>
<dbReference type="AlphaFoldDB" id="D4BQG6"/>
<proteinExistence type="predicted"/>
<dbReference type="HOGENOM" id="CLU_3180721_0_0_11"/>
<protein>
    <submittedName>
        <fullName evidence="1">Uncharacterized protein</fullName>
    </submittedName>
</protein>
<comment type="caution">
    <text evidence="1">The sequence shown here is derived from an EMBL/GenBank/DDBJ whole genome shotgun (WGS) entry which is preliminary data.</text>
</comment>
<evidence type="ECO:0000313" key="2">
    <source>
        <dbReference type="Proteomes" id="UP000003191"/>
    </source>
</evidence>
<organism evidence="1 2">
    <name type="scientific">Bifidobacterium breve DSM 20213 = JCM 1192</name>
    <dbReference type="NCBI Taxonomy" id="518634"/>
    <lineage>
        <taxon>Bacteria</taxon>
        <taxon>Bacillati</taxon>
        <taxon>Actinomycetota</taxon>
        <taxon>Actinomycetes</taxon>
        <taxon>Bifidobacteriales</taxon>
        <taxon>Bifidobacteriaceae</taxon>
        <taxon>Bifidobacterium</taxon>
    </lineage>
</organism>
<evidence type="ECO:0000313" key="1">
    <source>
        <dbReference type="EMBL" id="EFE88461.1"/>
    </source>
</evidence>
<accession>D4BQG6</accession>
<reference evidence="1 2" key="1">
    <citation type="submission" date="2010-02" db="EMBL/GenBank/DDBJ databases">
        <authorList>
            <person name="Weinstock G."/>
            <person name="Sodergren E."/>
            <person name="Clifton S."/>
            <person name="Fulton L."/>
            <person name="Fulton B."/>
            <person name="Courtney L."/>
            <person name="Fronick C."/>
            <person name="Harrison M."/>
            <person name="Strong C."/>
            <person name="Farmer C."/>
            <person name="Delahaunty K."/>
            <person name="Markovic C."/>
            <person name="Hall O."/>
            <person name="Minx P."/>
            <person name="Tomlinson C."/>
            <person name="Mitreva M."/>
            <person name="Nelson J."/>
            <person name="Hou S."/>
            <person name="Wollam A."/>
            <person name="Pepin K.H."/>
            <person name="Johnson M."/>
            <person name="Bhonagiri V."/>
            <person name="Zhang X."/>
            <person name="Suruliraj S."/>
            <person name="Warren W."/>
            <person name="Chinwalla A."/>
            <person name="Mardis E.R."/>
            <person name="Wilson R.K."/>
        </authorList>
    </citation>
    <scope>NUCLEOTIDE SEQUENCE [LARGE SCALE GENOMIC DNA]</scope>
    <source>
        <strain evidence="1 2">DSM 20213</strain>
    </source>
</reference>
<sequence>MPWPYVALMRISRPYCGRLGMRTIDCGTRRLMPNRVLIHWLYPPVR</sequence>
<gene>
    <name evidence="1" type="ORF">BIFBRE_04336</name>
</gene>
<keyword evidence="2" id="KW-1185">Reference proteome</keyword>
<dbReference type="Proteomes" id="UP000003191">
    <property type="component" value="Unassembled WGS sequence"/>
</dbReference>
<name>D4BQG6_BIFBR</name>